<evidence type="ECO:0000313" key="4">
    <source>
        <dbReference type="Proteomes" id="UP001320420"/>
    </source>
</evidence>
<feature type="compositionally biased region" description="Polar residues" evidence="1">
    <location>
        <begin position="673"/>
        <end position="686"/>
    </location>
</feature>
<dbReference type="SUPFAM" id="SSF116846">
    <property type="entry name" value="MIT domain"/>
    <property type="match status" value="1"/>
</dbReference>
<feature type="compositionally biased region" description="Basic and acidic residues" evidence="1">
    <location>
        <begin position="824"/>
        <end position="834"/>
    </location>
</feature>
<feature type="compositionally biased region" description="Low complexity" evidence="1">
    <location>
        <begin position="48"/>
        <end position="63"/>
    </location>
</feature>
<dbReference type="Pfam" id="PF04212">
    <property type="entry name" value="MIT"/>
    <property type="match status" value="1"/>
</dbReference>
<feature type="compositionally biased region" description="Basic and acidic residues" evidence="1">
    <location>
        <begin position="553"/>
        <end position="562"/>
    </location>
</feature>
<feature type="compositionally biased region" description="Basic and acidic residues" evidence="1">
    <location>
        <begin position="135"/>
        <end position="149"/>
    </location>
</feature>
<feature type="region of interest" description="Disordered" evidence="1">
    <location>
        <begin position="823"/>
        <end position="1013"/>
    </location>
</feature>
<feature type="domain" description="MIT" evidence="2">
    <location>
        <begin position="747"/>
        <end position="824"/>
    </location>
</feature>
<dbReference type="InterPro" id="IPR036181">
    <property type="entry name" value="MIT_dom_sf"/>
</dbReference>
<feature type="compositionally biased region" description="Pro residues" evidence="1">
    <location>
        <begin position="306"/>
        <end position="323"/>
    </location>
</feature>
<feature type="compositionally biased region" description="Low complexity" evidence="1">
    <location>
        <begin position="418"/>
        <end position="441"/>
    </location>
</feature>
<dbReference type="Gene3D" id="1.20.58.80">
    <property type="entry name" value="Phosphotransferase system, lactose/cellobiose-type IIA subunit"/>
    <property type="match status" value="1"/>
</dbReference>
<feature type="region of interest" description="Disordered" evidence="1">
    <location>
        <begin position="1539"/>
        <end position="1561"/>
    </location>
</feature>
<feature type="region of interest" description="Disordered" evidence="1">
    <location>
        <begin position="1141"/>
        <end position="1375"/>
    </location>
</feature>
<feature type="compositionally biased region" description="Low complexity" evidence="1">
    <location>
        <begin position="366"/>
        <end position="375"/>
    </location>
</feature>
<dbReference type="CDD" id="cd02656">
    <property type="entry name" value="MIT"/>
    <property type="match status" value="1"/>
</dbReference>
<dbReference type="PANTHER" id="PTHR37327:SF1">
    <property type="entry name" value="MICROTUBULE INTERACTING AND TRANSPORT DOMAIN-CONTAINING PROTEIN"/>
    <property type="match status" value="1"/>
</dbReference>
<dbReference type="SMART" id="SM00745">
    <property type="entry name" value="MIT"/>
    <property type="match status" value="1"/>
</dbReference>
<feature type="compositionally biased region" description="Polar residues" evidence="1">
    <location>
        <begin position="1246"/>
        <end position="1270"/>
    </location>
</feature>
<evidence type="ECO:0000313" key="3">
    <source>
        <dbReference type="EMBL" id="KAK7754793.1"/>
    </source>
</evidence>
<organism evidence="3 4">
    <name type="scientific">Diatrype stigma</name>
    <dbReference type="NCBI Taxonomy" id="117547"/>
    <lineage>
        <taxon>Eukaryota</taxon>
        <taxon>Fungi</taxon>
        <taxon>Dikarya</taxon>
        <taxon>Ascomycota</taxon>
        <taxon>Pezizomycotina</taxon>
        <taxon>Sordariomycetes</taxon>
        <taxon>Xylariomycetidae</taxon>
        <taxon>Xylariales</taxon>
        <taxon>Diatrypaceae</taxon>
        <taxon>Diatrype</taxon>
    </lineage>
</organism>
<dbReference type="EMBL" id="JAKJXP020000017">
    <property type="protein sequence ID" value="KAK7754793.1"/>
    <property type="molecule type" value="Genomic_DNA"/>
</dbReference>
<feature type="compositionally biased region" description="Basic and acidic residues" evidence="1">
    <location>
        <begin position="1075"/>
        <end position="1097"/>
    </location>
</feature>
<accession>A0AAN9V770</accession>
<feature type="compositionally biased region" description="Low complexity" evidence="1">
    <location>
        <begin position="324"/>
        <end position="358"/>
    </location>
</feature>
<feature type="compositionally biased region" description="Low complexity" evidence="1">
    <location>
        <begin position="995"/>
        <end position="1009"/>
    </location>
</feature>
<proteinExistence type="predicted"/>
<protein>
    <recommendedName>
        <fullName evidence="2">MIT domain-containing protein</fullName>
    </recommendedName>
</protein>
<feature type="compositionally biased region" description="Polar residues" evidence="1">
    <location>
        <begin position="1328"/>
        <end position="1350"/>
    </location>
</feature>
<feature type="compositionally biased region" description="Basic and acidic residues" evidence="1">
    <location>
        <begin position="969"/>
        <end position="983"/>
    </location>
</feature>
<feature type="compositionally biased region" description="Polar residues" evidence="1">
    <location>
        <begin position="872"/>
        <end position="896"/>
    </location>
</feature>
<feature type="compositionally biased region" description="Low complexity" evidence="1">
    <location>
        <begin position="198"/>
        <end position="216"/>
    </location>
</feature>
<dbReference type="Proteomes" id="UP001320420">
    <property type="component" value="Unassembled WGS sequence"/>
</dbReference>
<feature type="compositionally biased region" description="Low complexity" evidence="1">
    <location>
        <begin position="27"/>
        <end position="36"/>
    </location>
</feature>
<feature type="region of interest" description="Disordered" evidence="1">
    <location>
        <begin position="196"/>
        <end position="538"/>
    </location>
</feature>
<evidence type="ECO:0000256" key="1">
    <source>
        <dbReference type="SAM" id="MobiDB-lite"/>
    </source>
</evidence>
<keyword evidence="4" id="KW-1185">Reference proteome</keyword>
<feature type="compositionally biased region" description="Polar residues" evidence="1">
    <location>
        <begin position="1"/>
        <end position="26"/>
    </location>
</feature>
<gene>
    <name evidence="3" type="ORF">SLS62_003107</name>
</gene>
<reference evidence="3 4" key="1">
    <citation type="submission" date="2024-02" db="EMBL/GenBank/DDBJ databases">
        <title>De novo assembly and annotation of 12 fungi associated with fruit tree decline syndrome in Ontario, Canada.</title>
        <authorList>
            <person name="Sulman M."/>
            <person name="Ellouze W."/>
            <person name="Ilyukhin E."/>
        </authorList>
    </citation>
    <scope>NUCLEOTIDE SEQUENCE [LARGE SCALE GENOMIC DNA]</scope>
    <source>
        <strain evidence="3 4">M11/M66-122</strain>
    </source>
</reference>
<feature type="compositionally biased region" description="Polar residues" evidence="1">
    <location>
        <begin position="563"/>
        <end position="572"/>
    </location>
</feature>
<feature type="compositionally biased region" description="Polar residues" evidence="1">
    <location>
        <begin position="1277"/>
        <end position="1286"/>
    </location>
</feature>
<sequence>MPPSPSSYATIHSNAGATTPDSSYPLQTQTQQQYRRQQPKFEDSNLDSPYSLQSQHPHQQQHQPGGGVRNRSKSPFQATRAPSRAEHGPYPPPNVLSTDEFRSTTPTQTVTATATATAATRATPAQFYHYNKAKGRSESRNGKHADGGDGARLNSATSQANAANPAVPNSALGFGADIGIGFRAAAADGQIGAGIGSASGNRTGEGPSEGPSEVSSRLPGGARTAGASEISLPVSGLPGLPGQPGQPGSGPPRPGQLSSSEISNGGTFTSTTTTSTSTPTSTSTAAAAAGATSTLTLTSPTSTPNTPTPPTTNPNFPGPPGPPTAAVVSAAAISTAANTPLQSAPSYSNLNPNSNSHPNPNPNPNLNPTSASAANQQPQPRILPRSSSLKPPPHRGFVWTLPSPSAVHADRAHTNTRSTNKPPSSGSSSNNSNPQTNSTSTVHVHPRPDDESTPLTLDLLNAPLPRLSTDQPAVDDNPAAETAETTETPVSDGFRNLNRWSASTASTSRSPPLEQTQSPFHRQQNYRHNYSNSSASSHRVSLDSFSFFAPQQQRDHQQKRQQTDSPSPSSFAHSLRLSSARKFAKRRVSSTSSVGNPPAANANASTNVNTNAQRPRRPSSPPPSARPPPRVPPPNLPPIVSLPPLDTDQTTLPSESALHAQRISPTPSVPRSAISSQHSAESNNPSWDGLADRDNTSSPTVTRGTTPVLLPPAPVTRGTMRGHTRNRSSTALGGPESPKDKRSKPSQKAMLSKALAKANTAVQLDKASNYESARESYIEACELLHQVLARTTGGEDRNKLEAIRGTYTSRIDELDGMIPVQVPSDKELPARPESFDYAGTSGTYSSSADELDEPAVIHTATATRINRDDSPVATTASGTNSTSPARNASSLHTSRLGTPPRVSAQRAPPQSSFSPVRRNFEGGNLSIPRTEETSYVPAPLSPRRTVSPAKPTSPDSIVRRGFSLPPDRLGADDSRGHTRDPSHESVSWLDPINESGSSVASSVHSRSSSLGVTRRHIRAASGGTEAEFDAALDAAVEAAYDEGYEPMDSNEMTYDGDDDQDDMMAHARRKVELAKERVRQTERESGIELARERERQRQMSTASGDSQTFGVVYDGNDSDEEEEERMLDELTKDYVMSGDYSFSQQSQQTSNATRESNSSGITSRTWHSSMGSNPPTATTLSTVTELPSPAPMSKNAPPSLPPSQALPKIPPAQPTAGVRTRRLSGRSPGQLKIETSQLGEAPEVATATNQQRTGNYIVQQRQALSATSTRPGPFSMRASSPTSQGPSGIDLDEATSPKSRPTAAVIRQEEEQPPRTESPSLFRPNLHANFSSTSLKSMKQRQLSVSNNQEDSADLSPLTPQPTNTTISRAGTLPAVPPTPLITSFRDKSTPVHGGLYLFESDFHLAVPQSPNSIHQRSSDAAPLPLEPCPADAMLRPFWLMRALYQTLAHPKGGYLTNKLFVPRDAWKVKNVKLRALEDKMAQCDLLTAALLKLARVDSNDADAVLEEMQSFENILEMVQTALSRKLGNEVGSNGLALASEKDSGEHGHASGTPAAVPRSASVSGKSSAFSWRRLRSKGSAVNLSSAYGSKSSSGNGSNSVAEKEANAVAAVGSGSGSIPSLPMVAHPSSRPAKRDVTSVRFDGPYGGYMASLARLFDAAQTVDQIARQVDDPGLRHADKTQVGLELCTRHAAEFFGFYICRFVMLDLSMLMDKFVKRGSEWVLN</sequence>
<feature type="compositionally biased region" description="Low complexity" evidence="1">
    <location>
        <begin position="593"/>
        <end position="612"/>
    </location>
</feature>
<comment type="caution">
    <text evidence="3">The sequence shown here is derived from an EMBL/GenBank/DDBJ whole genome shotgun (WGS) entry which is preliminary data.</text>
</comment>
<feature type="compositionally biased region" description="Acidic residues" evidence="1">
    <location>
        <begin position="1116"/>
        <end position="1126"/>
    </location>
</feature>
<feature type="region of interest" description="Disordered" evidence="1">
    <location>
        <begin position="1"/>
        <end position="118"/>
    </location>
</feature>
<feature type="compositionally biased region" description="Low complexity" evidence="1">
    <location>
        <begin position="479"/>
        <end position="488"/>
    </location>
</feature>
<feature type="compositionally biased region" description="Low complexity" evidence="1">
    <location>
        <begin position="231"/>
        <end position="240"/>
    </location>
</feature>
<feature type="region of interest" description="Disordered" evidence="1">
    <location>
        <begin position="1075"/>
        <end position="1128"/>
    </location>
</feature>
<dbReference type="InterPro" id="IPR007330">
    <property type="entry name" value="MIT_dom"/>
</dbReference>
<feature type="compositionally biased region" description="Low complexity" evidence="1">
    <location>
        <begin position="255"/>
        <end position="305"/>
    </location>
</feature>
<feature type="compositionally biased region" description="Polar residues" evidence="1">
    <location>
        <begin position="1098"/>
        <end position="1109"/>
    </location>
</feature>
<feature type="compositionally biased region" description="Low complexity" evidence="1">
    <location>
        <begin position="499"/>
        <end position="512"/>
    </location>
</feature>
<feature type="compositionally biased region" description="Low complexity" evidence="1">
    <location>
        <begin position="104"/>
        <end position="118"/>
    </location>
</feature>
<feature type="compositionally biased region" description="Basic and acidic residues" evidence="1">
    <location>
        <begin position="1540"/>
        <end position="1549"/>
    </location>
</feature>
<feature type="region of interest" description="Disordered" evidence="1">
    <location>
        <begin position="131"/>
        <end position="163"/>
    </location>
</feature>
<dbReference type="PANTHER" id="PTHR37327">
    <property type="entry name" value="CHROMOSOME 1, WHOLE GENOME SHOTGUN SEQUENCE"/>
    <property type="match status" value="1"/>
</dbReference>
<feature type="compositionally biased region" description="Polar residues" evidence="1">
    <location>
        <begin position="513"/>
        <end position="538"/>
    </location>
</feature>
<evidence type="ECO:0000259" key="2">
    <source>
        <dbReference type="SMART" id="SM00745"/>
    </source>
</evidence>
<feature type="compositionally biased region" description="Pro residues" evidence="1">
    <location>
        <begin position="618"/>
        <end position="641"/>
    </location>
</feature>
<feature type="compositionally biased region" description="Polar residues" evidence="1">
    <location>
        <begin position="1141"/>
        <end position="1185"/>
    </location>
</feature>
<feature type="region of interest" description="Disordered" evidence="1">
    <location>
        <begin position="550"/>
        <end position="748"/>
    </location>
</feature>
<name>A0AAN9V770_9PEZI</name>